<evidence type="ECO:0000313" key="3">
    <source>
        <dbReference type="Proteomes" id="UP000638732"/>
    </source>
</evidence>
<evidence type="ECO:0000313" key="2">
    <source>
        <dbReference type="EMBL" id="NCD72031.1"/>
    </source>
</evidence>
<sequence>MKLNFLNVALGLVLSATAISASAQKKLTEGVVSYTATAGGQTVDSKLYFKGDSSSTSGQRGPATIKTIMANGGDYLAILVDVPVANIKKAAIGTPAELESFKDQEPQFTFTPSTETKVINGFNCKKVAVKDGKSGQSYEAWVTNDVSIPVTLLTKYFAAIGGVPIQFTTMQMGQPLSILVKGITEDKAPAGTFSIPAGYDKITITDLSSLGGGQH</sequence>
<name>A0A965ZLR6_9SPHI</name>
<dbReference type="AlphaFoldDB" id="A0A965ZLR6"/>
<keyword evidence="3" id="KW-1185">Reference proteome</keyword>
<feature type="signal peptide" evidence="1">
    <location>
        <begin position="1"/>
        <end position="23"/>
    </location>
</feature>
<accession>A0A965ZLR6</accession>
<proteinExistence type="predicted"/>
<dbReference type="EMBL" id="WWEO01000045">
    <property type="protein sequence ID" value="NCD72031.1"/>
    <property type="molecule type" value="Genomic_DNA"/>
</dbReference>
<reference evidence="2" key="2">
    <citation type="submission" date="2020-10" db="EMBL/GenBank/DDBJ databases">
        <title>Mucilaginibacter sp. nov., isolated from soil.</title>
        <authorList>
            <person name="Jeon C.O."/>
        </authorList>
    </citation>
    <scope>NUCLEOTIDE SEQUENCE</scope>
    <source>
        <strain evidence="2">R11</strain>
    </source>
</reference>
<feature type="chain" id="PRO_5038098584" description="DUF4412 domain-containing protein" evidence="1">
    <location>
        <begin position="24"/>
        <end position="215"/>
    </location>
</feature>
<keyword evidence="1" id="KW-0732">Signal</keyword>
<protein>
    <recommendedName>
        <fullName evidence="4">DUF4412 domain-containing protein</fullName>
    </recommendedName>
</protein>
<comment type="caution">
    <text evidence="2">The sequence shown here is derived from an EMBL/GenBank/DDBJ whole genome shotgun (WGS) entry which is preliminary data.</text>
</comment>
<reference evidence="2" key="1">
    <citation type="submission" date="2020-01" db="EMBL/GenBank/DDBJ databases">
        <authorList>
            <person name="Seo Y.L."/>
        </authorList>
    </citation>
    <scope>NUCLEOTIDE SEQUENCE</scope>
    <source>
        <strain evidence="2">R11</strain>
    </source>
</reference>
<evidence type="ECO:0008006" key="4">
    <source>
        <dbReference type="Google" id="ProtNLM"/>
    </source>
</evidence>
<gene>
    <name evidence="2" type="ORF">GSY63_21890</name>
</gene>
<evidence type="ECO:0000256" key="1">
    <source>
        <dbReference type="SAM" id="SignalP"/>
    </source>
</evidence>
<dbReference type="Proteomes" id="UP000638732">
    <property type="component" value="Unassembled WGS sequence"/>
</dbReference>
<dbReference type="RefSeq" id="WP_166588002.1">
    <property type="nucleotide sequence ID" value="NZ_WWEO01000045.1"/>
</dbReference>
<organism evidence="2 3">
    <name type="scientific">Mucilaginibacter agri</name>
    <dbReference type="NCBI Taxonomy" id="2695265"/>
    <lineage>
        <taxon>Bacteria</taxon>
        <taxon>Pseudomonadati</taxon>
        <taxon>Bacteroidota</taxon>
        <taxon>Sphingobacteriia</taxon>
        <taxon>Sphingobacteriales</taxon>
        <taxon>Sphingobacteriaceae</taxon>
        <taxon>Mucilaginibacter</taxon>
    </lineage>
</organism>